<dbReference type="Proteomes" id="UP000619260">
    <property type="component" value="Unassembled WGS sequence"/>
</dbReference>
<feature type="domain" description="Fumarylacetoacetase-like C-terminal" evidence="2">
    <location>
        <begin position="72"/>
        <end position="300"/>
    </location>
</feature>
<evidence type="ECO:0000313" key="3">
    <source>
        <dbReference type="EMBL" id="GIJ43718.1"/>
    </source>
</evidence>
<name>A0A8J3YGS5_9ACTN</name>
<feature type="region of interest" description="Disordered" evidence="1">
    <location>
        <begin position="301"/>
        <end position="333"/>
    </location>
</feature>
<dbReference type="SUPFAM" id="SSF56529">
    <property type="entry name" value="FAH"/>
    <property type="match status" value="1"/>
</dbReference>
<dbReference type="InterPro" id="IPR011234">
    <property type="entry name" value="Fumarylacetoacetase-like_C"/>
</dbReference>
<dbReference type="RefSeq" id="WP_203897274.1">
    <property type="nucleotide sequence ID" value="NZ_BOPF01000002.1"/>
</dbReference>
<dbReference type="InterPro" id="IPR036663">
    <property type="entry name" value="Fumarylacetoacetase_C_sf"/>
</dbReference>
<dbReference type="PANTHER" id="PTHR43211">
    <property type="entry name" value="FUMARYLACETOACETATE HYDROLASE"/>
    <property type="match status" value="1"/>
</dbReference>
<evidence type="ECO:0000313" key="4">
    <source>
        <dbReference type="Proteomes" id="UP000619260"/>
    </source>
</evidence>
<evidence type="ECO:0000259" key="2">
    <source>
        <dbReference type="Pfam" id="PF01557"/>
    </source>
</evidence>
<dbReference type="GO" id="GO:0003824">
    <property type="term" value="F:catalytic activity"/>
    <property type="evidence" value="ECO:0007669"/>
    <property type="project" value="InterPro"/>
</dbReference>
<evidence type="ECO:0000256" key="1">
    <source>
        <dbReference type="SAM" id="MobiDB-lite"/>
    </source>
</evidence>
<proteinExistence type="predicted"/>
<comment type="caution">
    <text evidence="3">The sequence shown here is derived from an EMBL/GenBank/DDBJ whole genome shotgun (WGS) entry which is preliminary data.</text>
</comment>
<dbReference type="Gene3D" id="3.90.850.10">
    <property type="entry name" value="Fumarylacetoacetase-like, C-terminal domain"/>
    <property type="match status" value="1"/>
</dbReference>
<accession>A0A8J3YGS5</accession>
<reference evidence="3" key="1">
    <citation type="submission" date="2021-01" db="EMBL/GenBank/DDBJ databases">
        <title>Whole genome shotgun sequence of Virgisporangium aliadipatigenens NBRC 105644.</title>
        <authorList>
            <person name="Komaki H."/>
            <person name="Tamura T."/>
        </authorList>
    </citation>
    <scope>NUCLEOTIDE SEQUENCE</scope>
    <source>
        <strain evidence="3">NBRC 105644</strain>
    </source>
</reference>
<protein>
    <submittedName>
        <fullName evidence="3">Hydroxylase</fullName>
    </submittedName>
</protein>
<sequence length="333" mass="35410">MRFATYRLGDIERSGVVADGRVHPFPRNVDLRAVVTLGPEAALRLGAEALDASDGVALDAVRLRPPLTPASIRDFVAFEEHVEGVRRSVDGAGGVPDAWYEAPTFYFTNPHTLHGPGDDVAFPARCADRDFELEVAVVLGGGGTSLTAAQARDAVFGYTVFNDWSARDLQRREMRVGLGPAKGKDFATTIGPWIVTADELEPHRDADGFLDLWCTASVNGVEVGRDLLSNMGWTFESLVAYASRDSRVEAGDVLASGTVGNGGCLAELWGRRGRTDPPPLRDGDEVTLTVQGIGSLTNRVTAAAPAPDLPPVRRRDPAAARLSGAAPLSGPAR</sequence>
<dbReference type="Pfam" id="PF01557">
    <property type="entry name" value="FAA_hydrolase"/>
    <property type="match status" value="1"/>
</dbReference>
<keyword evidence="4" id="KW-1185">Reference proteome</keyword>
<gene>
    <name evidence="3" type="ORF">Val02_06040</name>
</gene>
<organism evidence="3 4">
    <name type="scientific">Virgisporangium aliadipatigenens</name>
    <dbReference type="NCBI Taxonomy" id="741659"/>
    <lineage>
        <taxon>Bacteria</taxon>
        <taxon>Bacillati</taxon>
        <taxon>Actinomycetota</taxon>
        <taxon>Actinomycetes</taxon>
        <taxon>Micromonosporales</taxon>
        <taxon>Micromonosporaceae</taxon>
        <taxon>Virgisporangium</taxon>
    </lineage>
</organism>
<dbReference type="AlphaFoldDB" id="A0A8J3YGS5"/>
<dbReference type="PANTHER" id="PTHR43211:SF1">
    <property type="entry name" value="BLL6422 PROTEIN"/>
    <property type="match status" value="1"/>
</dbReference>
<dbReference type="EMBL" id="BOPF01000002">
    <property type="protein sequence ID" value="GIJ43718.1"/>
    <property type="molecule type" value="Genomic_DNA"/>
</dbReference>